<protein>
    <submittedName>
        <fullName evidence="2">Cold-shock protein</fullName>
    </submittedName>
</protein>
<gene>
    <name evidence="2" type="ORF">REJC140_04042</name>
</gene>
<feature type="compositionally biased region" description="Polar residues" evidence="1">
    <location>
        <begin position="76"/>
        <end position="94"/>
    </location>
</feature>
<dbReference type="EMBL" id="CABFWF030000013">
    <property type="protein sequence ID" value="CAD7046069.1"/>
    <property type="molecule type" value="Genomic_DNA"/>
</dbReference>
<feature type="region of interest" description="Disordered" evidence="1">
    <location>
        <begin position="59"/>
        <end position="94"/>
    </location>
</feature>
<sequence>MSDPIYAVGDTVFLKSGILRTMSPELACRIISVLPEAQGVVQYRVRFGSETFERRVTEADIGRAASPMSKGPGRPTSPSATSSWVNPNSIRIKK</sequence>
<evidence type="ECO:0000313" key="3">
    <source>
        <dbReference type="Proteomes" id="UP000606921"/>
    </source>
</evidence>
<keyword evidence="3" id="KW-1185">Reference proteome</keyword>
<organism evidence="2 3">
    <name type="scientific">Pseudorhizobium endolithicum</name>
    <dbReference type="NCBI Taxonomy" id="1191678"/>
    <lineage>
        <taxon>Bacteria</taxon>
        <taxon>Pseudomonadati</taxon>
        <taxon>Pseudomonadota</taxon>
        <taxon>Alphaproteobacteria</taxon>
        <taxon>Hyphomicrobiales</taxon>
        <taxon>Rhizobiaceae</taxon>
        <taxon>Rhizobium/Agrobacterium group</taxon>
        <taxon>Pseudorhizobium</taxon>
    </lineage>
</organism>
<accession>A0ABM8PSI6</accession>
<proteinExistence type="predicted"/>
<name>A0ABM8PSI6_9HYPH</name>
<evidence type="ECO:0000313" key="2">
    <source>
        <dbReference type="EMBL" id="CAD7046069.1"/>
    </source>
</evidence>
<reference evidence="2 3" key="1">
    <citation type="submission" date="2020-11" db="EMBL/GenBank/DDBJ databases">
        <authorList>
            <person name="Lassalle F."/>
        </authorList>
    </citation>
    <scope>NUCLEOTIDE SEQUENCE [LARGE SCALE GENOMIC DNA]</scope>
    <source>
        <strain evidence="2 3">JC140</strain>
    </source>
</reference>
<dbReference type="Proteomes" id="UP000606921">
    <property type="component" value="Unassembled WGS sequence"/>
</dbReference>
<comment type="caution">
    <text evidence="2">The sequence shown here is derived from an EMBL/GenBank/DDBJ whole genome shotgun (WGS) entry which is preliminary data.</text>
</comment>
<evidence type="ECO:0000256" key="1">
    <source>
        <dbReference type="SAM" id="MobiDB-lite"/>
    </source>
</evidence>
<dbReference type="RefSeq" id="WP_142593344.1">
    <property type="nucleotide sequence ID" value="NZ_CABFWF030000013.1"/>
</dbReference>